<feature type="compositionally biased region" description="Low complexity" evidence="1">
    <location>
        <begin position="115"/>
        <end position="126"/>
    </location>
</feature>
<evidence type="ECO:0000313" key="4">
    <source>
        <dbReference type="Proteomes" id="UP000070134"/>
    </source>
</evidence>
<proteinExistence type="predicted"/>
<keyword evidence="2" id="KW-1133">Transmembrane helix</keyword>
<feature type="region of interest" description="Disordered" evidence="1">
    <location>
        <begin position="115"/>
        <end position="134"/>
    </location>
</feature>
<sequence>MALTGLCALVAAVVTLVLMIVGVPAWVPLACLATAVGSVALLRSLAVRDRKRRMDRAFGAAMGAPAPRPAAPARTVTPSEVFDAGREPAPAPRPVSREELRAIALDVAKASQASAEEAARASGEQAPGWEPVEVPRPAYLDAAKAERPEPAPIQTAAEPTPEGLPLKPAAEGPEPGSAPGVPALGTAKTAARGGALGNLDEVLQRRRA</sequence>
<feature type="region of interest" description="Disordered" evidence="1">
    <location>
        <begin position="145"/>
        <end position="208"/>
    </location>
</feature>
<keyword evidence="2" id="KW-0812">Transmembrane</keyword>
<dbReference type="EMBL" id="CP014518">
    <property type="protein sequence ID" value="AMM33447.1"/>
    <property type="molecule type" value="Genomic_DNA"/>
</dbReference>
<protein>
    <submittedName>
        <fullName evidence="3">Uncharacterized protein</fullName>
    </submittedName>
</protein>
<name>A0A127A2M9_9MICC</name>
<dbReference type="RefSeq" id="WP_066499098.1">
    <property type="nucleotide sequence ID" value="NZ_CP014518.1"/>
</dbReference>
<accession>A0A127A2M9</accession>
<feature type="compositionally biased region" description="Low complexity" evidence="1">
    <location>
        <begin position="168"/>
        <end position="183"/>
    </location>
</feature>
<dbReference type="AlphaFoldDB" id="A0A127A2M9"/>
<organism evidence="3 4">
    <name type="scientific">Sinomonas atrocyanea</name>
    <dbReference type="NCBI Taxonomy" id="37927"/>
    <lineage>
        <taxon>Bacteria</taxon>
        <taxon>Bacillati</taxon>
        <taxon>Actinomycetota</taxon>
        <taxon>Actinomycetes</taxon>
        <taxon>Micrococcales</taxon>
        <taxon>Micrococcaceae</taxon>
        <taxon>Sinomonas</taxon>
    </lineage>
</organism>
<feature type="region of interest" description="Disordered" evidence="1">
    <location>
        <begin position="61"/>
        <end position="96"/>
    </location>
</feature>
<evidence type="ECO:0000256" key="2">
    <source>
        <dbReference type="SAM" id="Phobius"/>
    </source>
</evidence>
<evidence type="ECO:0000313" key="3">
    <source>
        <dbReference type="EMBL" id="AMM33447.1"/>
    </source>
</evidence>
<dbReference type="Proteomes" id="UP000070134">
    <property type="component" value="Chromosome"/>
</dbReference>
<keyword evidence="2" id="KW-0472">Membrane</keyword>
<evidence type="ECO:0000256" key="1">
    <source>
        <dbReference type="SAM" id="MobiDB-lite"/>
    </source>
</evidence>
<gene>
    <name evidence="3" type="ORF">SA2016_2782</name>
</gene>
<feature type="transmembrane region" description="Helical" evidence="2">
    <location>
        <begin position="25"/>
        <end position="46"/>
    </location>
</feature>
<dbReference type="KEGG" id="satk:SA2016_2782"/>
<reference evidence="3 4" key="1">
    <citation type="submission" date="2016-02" db="EMBL/GenBank/DDBJ databases">
        <title>Complete genome of Sinomonas atrocyanea KCTC 3377.</title>
        <authorList>
            <person name="Kim K.M."/>
        </authorList>
    </citation>
    <scope>NUCLEOTIDE SEQUENCE [LARGE SCALE GENOMIC DNA]</scope>
    <source>
        <strain evidence="3 4">KCTC 3377</strain>
    </source>
</reference>
<dbReference type="STRING" id="37927.SA2016_2782"/>
<keyword evidence="4" id="KW-1185">Reference proteome</keyword>